<accession>A0A0F5JVM3</accession>
<feature type="region of interest" description="Disordered" evidence="5">
    <location>
        <begin position="300"/>
        <end position="321"/>
    </location>
</feature>
<keyword evidence="2 6" id="KW-0812">Transmembrane</keyword>
<feature type="transmembrane region" description="Helical" evidence="6">
    <location>
        <begin position="64"/>
        <end position="83"/>
    </location>
</feature>
<dbReference type="EMBL" id="LAQU01000034">
    <property type="protein sequence ID" value="KKB61715.1"/>
    <property type="molecule type" value="Genomic_DNA"/>
</dbReference>
<evidence type="ECO:0000256" key="6">
    <source>
        <dbReference type="SAM" id="Phobius"/>
    </source>
</evidence>
<dbReference type="OrthoDB" id="9806785at2"/>
<feature type="transmembrane region" description="Helical" evidence="6">
    <location>
        <begin position="212"/>
        <end position="236"/>
    </location>
</feature>
<dbReference type="Pfam" id="PF01758">
    <property type="entry name" value="SBF"/>
    <property type="match status" value="1"/>
</dbReference>
<feature type="transmembrane region" description="Helical" evidence="6">
    <location>
        <begin position="95"/>
        <end position="114"/>
    </location>
</feature>
<dbReference type="PANTHER" id="PTHR10361:SF28">
    <property type="entry name" value="P3 PROTEIN-RELATED"/>
    <property type="match status" value="1"/>
</dbReference>
<comment type="caution">
    <text evidence="7">The sequence shown here is derived from an EMBL/GenBank/DDBJ whole genome shotgun (WGS) entry which is preliminary data.</text>
</comment>
<evidence type="ECO:0000256" key="3">
    <source>
        <dbReference type="ARBA" id="ARBA00022989"/>
    </source>
</evidence>
<dbReference type="RefSeq" id="WP_024904630.1">
    <property type="nucleotide sequence ID" value="NZ_CADFGU010000009.1"/>
</dbReference>
<evidence type="ECO:0000313" key="7">
    <source>
        <dbReference type="EMBL" id="KKB61715.1"/>
    </source>
</evidence>
<dbReference type="InterPro" id="IPR002657">
    <property type="entry name" value="BilAc:Na_symport/Acr3"/>
</dbReference>
<evidence type="ECO:0000313" key="8">
    <source>
        <dbReference type="Proteomes" id="UP000033618"/>
    </source>
</evidence>
<dbReference type="InterPro" id="IPR038770">
    <property type="entry name" value="Na+/solute_symporter_sf"/>
</dbReference>
<dbReference type="GO" id="GO:0016020">
    <property type="term" value="C:membrane"/>
    <property type="evidence" value="ECO:0007669"/>
    <property type="project" value="UniProtKB-SubCell"/>
</dbReference>
<dbReference type="PATRIC" id="fig|28092.6.peg.5105"/>
<dbReference type="Proteomes" id="UP000033618">
    <property type="component" value="Unassembled WGS sequence"/>
</dbReference>
<sequence>MIAQFTRLFPLWAIAVSVLAYFAPGSFVGLLPHVPQLLMLVMFGMGVTLSLGDFKRVLARPTPVIAGTVIHYLVMPLAAWLVAKLLHMPPDLTTGMVLVGSVASGTASTVMVYIARGDVALSISISAVSTIVGVVATPLLTRLYTDASIHVAIGPMMMSILQIVAVPVGLGLLVNTLFNQTVRRVEPVLPVVSMVAILLIIGAVVAGTHSAIASVGLITIVGVILHNGLGLLGGYWGGRMLGFDKSVCRTLAIEVGMQNSGLAATLGKLYFGPTAALPGVLFSIWHNLSGSTLAGWWSNRPTGVQRTPEEEAEAAAAAAKH</sequence>
<dbReference type="PANTHER" id="PTHR10361">
    <property type="entry name" value="SODIUM-BILE ACID COTRANSPORTER"/>
    <property type="match status" value="1"/>
</dbReference>
<dbReference type="AlphaFoldDB" id="A0A0F5JVM3"/>
<dbReference type="InterPro" id="IPR004710">
    <property type="entry name" value="Bilac:Na_transpt"/>
</dbReference>
<organism evidence="7 8">
    <name type="scientific">Robbsia andropogonis</name>
    <dbReference type="NCBI Taxonomy" id="28092"/>
    <lineage>
        <taxon>Bacteria</taxon>
        <taxon>Pseudomonadati</taxon>
        <taxon>Pseudomonadota</taxon>
        <taxon>Betaproteobacteria</taxon>
        <taxon>Burkholderiales</taxon>
        <taxon>Burkholderiaceae</taxon>
        <taxon>Robbsia</taxon>
    </lineage>
</organism>
<comment type="subcellular location">
    <subcellularLocation>
        <location evidence="1">Membrane</location>
        <topology evidence="1">Multi-pass membrane protein</topology>
    </subcellularLocation>
</comment>
<evidence type="ECO:0000256" key="1">
    <source>
        <dbReference type="ARBA" id="ARBA00004141"/>
    </source>
</evidence>
<feature type="transmembrane region" description="Helical" evidence="6">
    <location>
        <begin position="187"/>
        <end position="206"/>
    </location>
</feature>
<evidence type="ECO:0000256" key="2">
    <source>
        <dbReference type="ARBA" id="ARBA00022692"/>
    </source>
</evidence>
<evidence type="ECO:0000256" key="5">
    <source>
        <dbReference type="SAM" id="MobiDB-lite"/>
    </source>
</evidence>
<proteinExistence type="predicted"/>
<keyword evidence="4 6" id="KW-0472">Membrane</keyword>
<feature type="transmembrane region" description="Helical" evidence="6">
    <location>
        <begin position="121"/>
        <end position="140"/>
    </location>
</feature>
<feature type="transmembrane region" description="Helical" evidence="6">
    <location>
        <begin position="152"/>
        <end position="175"/>
    </location>
</feature>
<evidence type="ECO:0000256" key="4">
    <source>
        <dbReference type="ARBA" id="ARBA00023136"/>
    </source>
</evidence>
<gene>
    <name evidence="7" type="ORF">WM40_21695</name>
</gene>
<keyword evidence="3 6" id="KW-1133">Transmembrane helix</keyword>
<name>A0A0F5JVM3_9BURK</name>
<feature type="transmembrane region" description="Helical" evidence="6">
    <location>
        <begin position="30"/>
        <end position="52"/>
    </location>
</feature>
<protein>
    <submittedName>
        <fullName evidence="7">Bile acid:sodium symporter</fullName>
    </submittedName>
</protein>
<keyword evidence="8" id="KW-1185">Reference proteome</keyword>
<reference evidence="7 8" key="1">
    <citation type="submission" date="2015-03" db="EMBL/GenBank/DDBJ databases">
        <title>Draft Genome Sequence of Burkholderia andropogonis type strain ICMP2807, isolated from Sorghum bicolor.</title>
        <authorList>
            <person name="Lopes-Santos L."/>
            <person name="Castro D.B."/>
            <person name="Ottoboni L.M."/>
            <person name="Park D."/>
            <person name="Weirc B.S."/>
            <person name="Destefano S.A."/>
        </authorList>
    </citation>
    <scope>NUCLEOTIDE SEQUENCE [LARGE SCALE GENOMIC DNA]</scope>
    <source>
        <strain evidence="7 8">ICMP2807</strain>
    </source>
</reference>
<dbReference type="Gene3D" id="1.20.1530.20">
    <property type="match status" value="1"/>
</dbReference>